<keyword evidence="3" id="KW-1185">Reference proteome</keyword>
<organism evidence="2 3">
    <name type="scientific">Faunimonas pinastri</name>
    <dbReference type="NCBI Taxonomy" id="1855383"/>
    <lineage>
        <taxon>Bacteria</taxon>
        <taxon>Pseudomonadati</taxon>
        <taxon>Pseudomonadota</taxon>
        <taxon>Alphaproteobacteria</taxon>
        <taxon>Hyphomicrobiales</taxon>
        <taxon>Afifellaceae</taxon>
        <taxon>Faunimonas</taxon>
    </lineage>
</organism>
<sequence>MHAADLFRFQVSETQDDGAMQTLKGLGYASEELTGVHRVMPFGLASFAPAGSHALAVAMRGQRSLVAALGLEHPDYRLRNRETGSTAIYDMHGNVVSLVQQSLRIVHAEQIALVCGSASIVITKDGKMAFTASGVDWQQA</sequence>
<reference evidence="2 3" key="1">
    <citation type="submission" date="2016-10" db="EMBL/GenBank/DDBJ databases">
        <authorList>
            <person name="de Groot N.N."/>
        </authorList>
    </citation>
    <scope>NUCLEOTIDE SEQUENCE [LARGE SCALE GENOMIC DNA]</scope>
    <source>
        <strain evidence="2 3">A52C2</strain>
    </source>
</reference>
<accession>A0A1H9GEP5</accession>
<evidence type="ECO:0000259" key="1">
    <source>
        <dbReference type="Pfam" id="PF06890"/>
    </source>
</evidence>
<evidence type="ECO:0000313" key="3">
    <source>
        <dbReference type="Proteomes" id="UP000199647"/>
    </source>
</evidence>
<dbReference type="STRING" id="1855383.SAMN05216548_1059"/>
<dbReference type="EMBL" id="FOFG01000005">
    <property type="protein sequence ID" value="SEQ48278.1"/>
    <property type="molecule type" value="Genomic_DNA"/>
</dbReference>
<dbReference type="AlphaFoldDB" id="A0A1H9GEP5"/>
<dbReference type="InterPro" id="IPR053861">
    <property type="entry name" value="Phage_Mu_Gp45_N"/>
</dbReference>
<dbReference type="RefSeq" id="WP_177176783.1">
    <property type="nucleotide sequence ID" value="NZ_FOFG01000005.1"/>
</dbReference>
<name>A0A1H9GEP5_9HYPH</name>
<dbReference type="Proteomes" id="UP000199647">
    <property type="component" value="Unassembled WGS sequence"/>
</dbReference>
<dbReference type="Pfam" id="PF06890">
    <property type="entry name" value="Phage_Mu_Gp45"/>
    <property type="match status" value="1"/>
</dbReference>
<protein>
    <submittedName>
        <fullName evidence="2">Bacteriophage Mu Gp45 protein</fullName>
    </submittedName>
</protein>
<proteinExistence type="predicted"/>
<gene>
    <name evidence="2" type="ORF">SAMN05216548_1059</name>
</gene>
<feature type="domain" description="Bacteriophage Mu Gp45 N-terminal" evidence="1">
    <location>
        <begin position="8"/>
        <end position="74"/>
    </location>
</feature>
<evidence type="ECO:0000313" key="2">
    <source>
        <dbReference type="EMBL" id="SEQ48278.1"/>
    </source>
</evidence>